<dbReference type="SUPFAM" id="SSF55729">
    <property type="entry name" value="Acyl-CoA N-acyltransferases (Nat)"/>
    <property type="match status" value="1"/>
</dbReference>
<evidence type="ECO:0000313" key="3">
    <source>
        <dbReference type="Proteomes" id="UP000005413"/>
    </source>
</evidence>
<dbReference type="PATRIC" id="fig|911238.3.peg.2085"/>
<comment type="caution">
    <text evidence="2">The sequence shown here is derived from an EMBL/GenBank/DDBJ whole genome shotgun (WGS) entry which is preliminary data.</text>
</comment>
<evidence type="ECO:0000259" key="1">
    <source>
        <dbReference type="PROSITE" id="PS51186"/>
    </source>
</evidence>
<reference evidence="2 3" key="1">
    <citation type="journal article" date="2012" name="BMC Genomics">
        <title>Comparative genomic analysis of the genus Staphylococcus including Staphylococcus aureus and its newly described sister species Staphylococcus simiae.</title>
        <authorList>
            <person name="Suzuki H."/>
            <person name="Lefebure T."/>
            <person name="Pavinski Bitar P."/>
            <person name="Stanhope M.J."/>
        </authorList>
    </citation>
    <scope>NUCLEOTIDE SEQUENCE [LARGE SCALE GENOMIC DNA]</scope>
    <source>
        <strain evidence="2 3">CCM 7213</strain>
    </source>
</reference>
<dbReference type="Pfam" id="PF00583">
    <property type="entry name" value="Acetyltransf_1"/>
    <property type="match status" value="1"/>
</dbReference>
<dbReference type="PROSITE" id="PS51186">
    <property type="entry name" value="GNAT"/>
    <property type="match status" value="1"/>
</dbReference>
<dbReference type="InterPro" id="IPR016181">
    <property type="entry name" value="Acyl_CoA_acyltransferase"/>
</dbReference>
<proteinExistence type="predicted"/>
<dbReference type="Gene3D" id="3.40.630.30">
    <property type="match status" value="1"/>
</dbReference>
<keyword evidence="3" id="KW-1185">Reference proteome</keyword>
<gene>
    <name evidence="2" type="ORF">SS7213T_11820</name>
</gene>
<dbReference type="InterPro" id="IPR000182">
    <property type="entry name" value="GNAT_dom"/>
</dbReference>
<dbReference type="Proteomes" id="UP000005413">
    <property type="component" value="Unassembled WGS sequence"/>
</dbReference>
<dbReference type="AlphaFoldDB" id="G5JLJ7"/>
<accession>G5JLJ7</accession>
<protein>
    <submittedName>
        <fullName evidence="2">Putative acetyltransferase</fullName>
    </submittedName>
</protein>
<dbReference type="GO" id="GO:0016747">
    <property type="term" value="F:acyltransferase activity, transferring groups other than amino-acyl groups"/>
    <property type="evidence" value="ECO:0007669"/>
    <property type="project" value="InterPro"/>
</dbReference>
<dbReference type="OrthoDB" id="9796381at2"/>
<name>G5JLJ7_9STAP</name>
<dbReference type="EMBL" id="AEUN01000528">
    <property type="protein sequence ID" value="EHJ06941.1"/>
    <property type="molecule type" value="Genomic_DNA"/>
</dbReference>
<feature type="domain" description="N-acetyltransferase" evidence="1">
    <location>
        <begin position="1"/>
        <end position="96"/>
    </location>
</feature>
<evidence type="ECO:0000313" key="2">
    <source>
        <dbReference type="EMBL" id="EHJ06941.1"/>
    </source>
</evidence>
<keyword evidence="2" id="KW-0808">Transferase</keyword>
<sequence length="97" mass="11306">WYDDINWPINRDNAYVIHRLTGSKDYKGGATELFQYVIDLVKNRGVNIILTDTFALNKPAQGLFAKFGFHKVGEQQMDYAPYDKGEPFYAYYKNLDE</sequence>
<dbReference type="RefSeq" id="WP_002465047.1">
    <property type="nucleotide sequence ID" value="NZ_AEUN01000528.1"/>
</dbReference>
<organism evidence="2 3">
    <name type="scientific">Staphylococcus simiae CCM 7213 = CCUG 51256</name>
    <dbReference type="NCBI Taxonomy" id="911238"/>
    <lineage>
        <taxon>Bacteria</taxon>
        <taxon>Bacillati</taxon>
        <taxon>Bacillota</taxon>
        <taxon>Bacilli</taxon>
        <taxon>Bacillales</taxon>
        <taxon>Staphylococcaceae</taxon>
        <taxon>Staphylococcus</taxon>
    </lineage>
</organism>
<feature type="non-terminal residue" evidence="2">
    <location>
        <position position="1"/>
    </location>
</feature>